<evidence type="ECO:0000313" key="3">
    <source>
        <dbReference type="Proteomes" id="UP000502998"/>
    </source>
</evidence>
<name>A0A679IQW0_9ENTE</name>
<keyword evidence="1" id="KW-1133">Transmembrane helix</keyword>
<protein>
    <submittedName>
        <fullName evidence="2">Uncharacterized protein</fullName>
    </submittedName>
</protein>
<sequence>MVMKKIGIIVVNLFFLILLLFLIGITIKKYLMEGGITLFVVSSVLVAVGLFFNWVVFNKYVVTKGKGEKK</sequence>
<evidence type="ECO:0000313" key="2">
    <source>
        <dbReference type="EMBL" id="BCA85597.1"/>
    </source>
</evidence>
<dbReference type="KEGG" id="esg:EsVE80_11200"/>
<dbReference type="Proteomes" id="UP000502998">
    <property type="component" value="Chromosome"/>
</dbReference>
<reference evidence="2 3" key="1">
    <citation type="submission" date="2020-02" db="EMBL/GenBank/DDBJ databases">
        <title>Characterization of vanA genotype vancomycin-resistant Enterococcus saigonensis VE80.</title>
        <authorList>
            <person name="Harada T."/>
            <person name="Motooka D."/>
            <person name="Nakamura S."/>
            <person name="Yamamoto Y."/>
            <person name="Kawahara R."/>
            <person name="Kawatsu K."/>
        </authorList>
    </citation>
    <scope>NUCLEOTIDE SEQUENCE [LARGE SCALE GENOMIC DNA]</scope>
    <source>
        <strain evidence="2 3">VE80</strain>
    </source>
</reference>
<gene>
    <name evidence="2" type="ORF">EsVE80_11200</name>
</gene>
<dbReference type="EMBL" id="AP022822">
    <property type="protein sequence ID" value="BCA85597.1"/>
    <property type="molecule type" value="Genomic_DNA"/>
</dbReference>
<keyword evidence="1" id="KW-0812">Transmembrane</keyword>
<evidence type="ECO:0000256" key="1">
    <source>
        <dbReference type="SAM" id="Phobius"/>
    </source>
</evidence>
<proteinExistence type="predicted"/>
<accession>A0A679IQW0</accession>
<feature type="transmembrane region" description="Helical" evidence="1">
    <location>
        <begin position="6"/>
        <end position="24"/>
    </location>
</feature>
<keyword evidence="3" id="KW-1185">Reference proteome</keyword>
<organism evidence="2 3">
    <name type="scientific">Enterococcus saigonensis</name>
    <dbReference type="NCBI Taxonomy" id="1805431"/>
    <lineage>
        <taxon>Bacteria</taxon>
        <taxon>Bacillati</taxon>
        <taxon>Bacillota</taxon>
        <taxon>Bacilli</taxon>
        <taxon>Lactobacillales</taxon>
        <taxon>Enterococcaceae</taxon>
        <taxon>Enterococcus</taxon>
    </lineage>
</organism>
<dbReference type="AlphaFoldDB" id="A0A679IQW0"/>
<feature type="transmembrane region" description="Helical" evidence="1">
    <location>
        <begin position="36"/>
        <end position="57"/>
    </location>
</feature>
<keyword evidence="1" id="KW-0472">Membrane</keyword>